<keyword evidence="2" id="KW-1185">Reference proteome</keyword>
<proteinExistence type="predicted"/>
<dbReference type="EMBL" id="KE345024">
    <property type="protein sequence ID" value="EXB90376.1"/>
    <property type="molecule type" value="Genomic_DNA"/>
</dbReference>
<protein>
    <submittedName>
        <fullName evidence="1">Uncharacterized protein</fullName>
    </submittedName>
</protein>
<evidence type="ECO:0000313" key="2">
    <source>
        <dbReference type="Proteomes" id="UP000030645"/>
    </source>
</evidence>
<organism evidence="1 2">
    <name type="scientific">Morus notabilis</name>
    <dbReference type="NCBI Taxonomy" id="981085"/>
    <lineage>
        <taxon>Eukaryota</taxon>
        <taxon>Viridiplantae</taxon>
        <taxon>Streptophyta</taxon>
        <taxon>Embryophyta</taxon>
        <taxon>Tracheophyta</taxon>
        <taxon>Spermatophyta</taxon>
        <taxon>Magnoliopsida</taxon>
        <taxon>eudicotyledons</taxon>
        <taxon>Gunneridae</taxon>
        <taxon>Pentapetalae</taxon>
        <taxon>rosids</taxon>
        <taxon>fabids</taxon>
        <taxon>Rosales</taxon>
        <taxon>Moraceae</taxon>
        <taxon>Moreae</taxon>
        <taxon>Morus</taxon>
    </lineage>
</organism>
<sequence>MDGATYGLKVVFYYVLLENDHTIEISGQSSAELTPRGGTKSNKLRFDPYYLKFNPLNNRKFHLLWV</sequence>
<reference evidence="2" key="1">
    <citation type="submission" date="2013-01" db="EMBL/GenBank/DDBJ databases">
        <title>Draft Genome Sequence of a Mulberry Tree, Morus notabilis C.K. Schneid.</title>
        <authorList>
            <person name="He N."/>
            <person name="Zhao S."/>
        </authorList>
    </citation>
    <scope>NUCLEOTIDE SEQUENCE</scope>
</reference>
<evidence type="ECO:0000313" key="1">
    <source>
        <dbReference type="EMBL" id="EXB90376.1"/>
    </source>
</evidence>
<accession>W9RPT7</accession>
<name>W9RPT7_9ROSA</name>
<dbReference type="AlphaFoldDB" id="W9RPT7"/>
<dbReference type="Proteomes" id="UP000030645">
    <property type="component" value="Unassembled WGS sequence"/>
</dbReference>
<gene>
    <name evidence="1" type="ORF">L484_004879</name>
</gene>